<dbReference type="InterPro" id="IPR003837">
    <property type="entry name" value="GatC"/>
</dbReference>
<dbReference type="Proteomes" id="UP000178703">
    <property type="component" value="Unassembled WGS sequence"/>
</dbReference>
<dbReference type="HAMAP" id="MF_00122">
    <property type="entry name" value="GatC"/>
    <property type="match status" value="1"/>
</dbReference>
<dbReference type="Pfam" id="PF02686">
    <property type="entry name" value="GatC"/>
    <property type="match status" value="1"/>
</dbReference>
<evidence type="ECO:0000313" key="2">
    <source>
        <dbReference type="EMBL" id="OGZ21842.1"/>
    </source>
</evidence>
<dbReference type="InterPro" id="IPR036113">
    <property type="entry name" value="Asp/Glu-ADT_sf_sub_c"/>
</dbReference>
<name>A0A1G2E897_9BACT</name>
<evidence type="ECO:0000313" key="3">
    <source>
        <dbReference type="Proteomes" id="UP000178703"/>
    </source>
</evidence>
<dbReference type="NCBIfam" id="TIGR00135">
    <property type="entry name" value="gatC"/>
    <property type="match status" value="1"/>
</dbReference>
<dbReference type="GO" id="GO:0006412">
    <property type="term" value="P:translation"/>
    <property type="evidence" value="ECO:0007669"/>
    <property type="project" value="UniProtKB-UniRule"/>
</dbReference>
<dbReference type="GO" id="GO:0006450">
    <property type="term" value="P:regulation of translational fidelity"/>
    <property type="evidence" value="ECO:0007669"/>
    <property type="project" value="InterPro"/>
</dbReference>
<comment type="catalytic activity">
    <reaction evidence="1">
        <text>L-glutamyl-tRNA(Gln) + L-glutamine + ATP + H2O = L-glutaminyl-tRNA(Gln) + L-glutamate + ADP + phosphate + H(+)</text>
        <dbReference type="Rhea" id="RHEA:17521"/>
        <dbReference type="Rhea" id="RHEA-COMP:9681"/>
        <dbReference type="Rhea" id="RHEA-COMP:9684"/>
        <dbReference type="ChEBI" id="CHEBI:15377"/>
        <dbReference type="ChEBI" id="CHEBI:15378"/>
        <dbReference type="ChEBI" id="CHEBI:29985"/>
        <dbReference type="ChEBI" id="CHEBI:30616"/>
        <dbReference type="ChEBI" id="CHEBI:43474"/>
        <dbReference type="ChEBI" id="CHEBI:58359"/>
        <dbReference type="ChEBI" id="CHEBI:78520"/>
        <dbReference type="ChEBI" id="CHEBI:78521"/>
        <dbReference type="ChEBI" id="CHEBI:456216"/>
    </reaction>
</comment>
<comment type="subunit">
    <text evidence="1">Heterotrimer of A, B and C subunits.</text>
</comment>
<keyword evidence="1" id="KW-0648">Protein biosynthesis</keyword>
<dbReference type="AlphaFoldDB" id="A0A1G2E897"/>
<dbReference type="GO" id="GO:0050566">
    <property type="term" value="F:asparaginyl-tRNA synthase (glutamine-hydrolyzing) activity"/>
    <property type="evidence" value="ECO:0007669"/>
    <property type="project" value="RHEA"/>
</dbReference>
<keyword evidence="1" id="KW-0547">Nucleotide-binding</keyword>
<keyword evidence="1" id="KW-0436">Ligase</keyword>
<accession>A0A1G2E897</accession>
<dbReference type="STRING" id="1801668.A3D46_01535"/>
<dbReference type="Gene3D" id="1.10.20.60">
    <property type="entry name" value="Glu-tRNAGln amidotransferase C subunit, N-terminal domain"/>
    <property type="match status" value="1"/>
</dbReference>
<dbReference type="SUPFAM" id="SSF141000">
    <property type="entry name" value="Glu-tRNAGln amidotransferase C subunit"/>
    <property type="match status" value="1"/>
</dbReference>
<evidence type="ECO:0000256" key="1">
    <source>
        <dbReference type="HAMAP-Rule" id="MF_00122"/>
    </source>
</evidence>
<dbReference type="GO" id="GO:0005524">
    <property type="term" value="F:ATP binding"/>
    <property type="evidence" value="ECO:0007669"/>
    <property type="project" value="UniProtKB-KW"/>
</dbReference>
<comment type="caution">
    <text evidence="2">The sequence shown here is derived from an EMBL/GenBank/DDBJ whole genome shotgun (WGS) entry which is preliminary data.</text>
</comment>
<comment type="similarity">
    <text evidence="1">Belongs to the GatC family.</text>
</comment>
<organism evidence="2 3">
    <name type="scientific">Candidatus Nealsonbacteria bacterium RIFCSPHIGHO2_02_FULL_43_13</name>
    <dbReference type="NCBI Taxonomy" id="1801668"/>
    <lineage>
        <taxon>Bacteria</taxon>
        <taxon>Candidatus Nealsoniibacteriota</taxon>
    </lineage>
</organism>
<reference evidence="2 3" key="1">
    <citation type="journal article" date="2016" name="Nat. Commun.">
        <title>Thousands of microbial genomes shed light on interconnected biogeochemical processes in an aquifer system.</title>
        <authorList>
            <person name="Anantharaman K."/>
            <person name="Brown C.T."/>
            <person name="Hug L.A."/>
            <person name="Sharon I."/>
            <person name="Castelle C.J."/>
            <person name="Probst A.J."/>
            <person name="Thomas B.C."/>
            <person name="Singh A."/>
            <person name="Wilkins M.J."/>
            <person name="Karaoz U."/>
            <person name="Brodie E.L."/>
            <person name="Williams K.H."/>
            <person name="Hubbard S.S."/>
            <person name="Banfield J.F."/>
        </authorList>
    </citation>
    <scope>NUCLEOTIDE SEQUENCE [LARGE SCALE GENOMIC DNA]</scope>
</reference>
<keyword evidence="1" id="KW-0067">ATP-binding</keyword>
<dbReference type="EMBL" id="MHMD01000015">
    <property type="protein sequence ID" value="OGZ21842.1"/>
    <property type="molecule type" value="Genomic_DNA"/>
</dbReference>
<proteinExistence type="inferred from homology"/>
<dbReference type="GO" id="GO:0050567">
    <property type="term" value="F:glutaminyl-tRNA synthase (glutamine-hydrolyzing) activity"/>
    <property type="evidence" value="ECO:0007669"/>
    <property type="project" value="UniProtKB-UniRule"/>
</dbReference>
<gene>
    <name evidence="1" type="primary">gatC</name>
    <name evidence="2" type="ORF">A3D46_01535</name>
</gene>
<sequence length="85" mass="9784">MITKEEVQHIAALARLSITKKEEGKFRQDLSAILDYVEKLKKVDVSETKETSRSISIKNIMRADEVSKFEKKLIDGHLKVKSILR</sequence>
<comment type="catalytic activity">
    <reaction evidence="1">
        <text>L-aspartyl-tRNA(Asn) + L-glutamine + ATP + H2O = L-asparaginyl-tRNA(Asn) + L-glutamate + ADP + phosphate + 2 H(+)</text>
        <dbReference type="Rhea" id="RHEA:14513"/>
        <dbReference type="Rhea" id="RHEA-COMP:9674"/>
        <dbReference type="Rhea" id="RHEA-COMP:9677"/>
        <dbReference type="ChEBI" id="CHEBI:15377"/>
        <dbReference type="ChEBI" id="CHEBI:15378"/>
        <dbReference type="ChEBI" id="CHEBI:29985"/>
        <dbReference type="ChEBI" id="CHEBI:30616"/>
        <dbReference type="ChEBI" id="CHEBI:43474"/>
        <dbReference type="ChEBI" id="CHEBI:58359"/>
        <dbReference type="ChEBI" id="CHEBI:78515"/>
        <dbReference type="ChEBI" id="CHEBI:78516"/>
        <dbReference type="ChEBI" id="CHEBI:456216"/>
    </reaction>
</comment>
<dbReference type="EC" id="6.3.5.-" evidence="1"/>
<protein>
    <recommendedName>
        <fullName evidence="1">Aspartyl/glutamyl-tRNA(Asn/Gln) amidotransferase subunit C</fullName>
        <shortName evidence="1">Asp/Glu-ADT subunit C</shortName>
        <ecNumber evidence="1">6.3.5.-</ecNumber>
    </recommendedName>
</protein>
<comment type="function">
    <text evidence="1">Allows the formation of correctly charged Asn-tRNA(Asn) or Gln-tRNA(Gln) through the transamidation of misacylated Asp-tRNA(Asn) or Glu-tRNA(Gln) in organisms which lack either or both of asparaginyl-tRNA or glutaminyl-tRNA synthetases. The reaction takes place in the presence of glutamine and ATP through an activated phospho-Asp-tRNA(Asn) or phospho-Glu-tRNA(Gln).</text>
</comment>